<dbReference type="Proteomes" id="UP000663860">
    <property type="component" value="Unassembled WGS sequence"/>
</dbReference>
<dbReference type="PANTHER" id="PTHR24223:SF456">
    <property type="entry name" value="MULTIDRUG RESISTANCE-ASSOCIATED PROTEIN LETHAL(2)03659"/>
    <property type="match status" value="1"/>
</dbReference>
<evidence type="ECO:0000259" key="5">
    <source>
        <dbReference type="Pfam" id="PF00005"/>
    </source>
</evidence>
<keyword evidence="4" id="KW-0067">ATP-binding</keyword>
<evidence type="ECO:0000256" key="4">
    <source>
        <dbReference type="ARBA" id="ARBA00022840"/>
    </source>
</evidence>
<dbReference type="GO" id="GO:0005524">
    <property type="term" value="F:ATP binding"/>
    <property type="evidence" value="ECO:0007669"/>
    <property type="project" value="UniProtKB-KW"/>
</dbReference>
<dbReference type="AlphaFoldDB" id="A0A814U602"/>
<dbReference type="PANTHER" id="PTHR24223">
    <property type="entry name" value="ATP-BINDING CASSETTE SUB-FAMILY C"/>
    <property type="match status" value="1"/>
</dbReference>
<dbReference type="InterPro" id="IPR050173">
    <property type="entry name" value="ABC_transporter_C-like"/>
</dbReference>
<keyword evidence="3" id="KW-0547">Nucleotide-binding</keyword>
<evidence type="ECO:0000256" key="1">
    <source>
        <dbReference type="ARBA" id="ARBA00004141"/>
    </source>
</evidence>
<reference evidence="6" key="1">
    <citation type="submission" date="2021-02" db="EMBL/GenBank/DDBJ databases">
        <authorList>
            <person name="Nowell W R."/>
        </authorList>
    </citation>
    <scope>NUCLEOTIDE SEQUENCE</scope>
</reference>
<feature type="domain" description="ABC transporter" evidence="5">
    <location>
        <begin position="5"/>
        <end position="102"/>
    </location>
</feature>
<comment type="caution">
    <text evidence="6">The sequence shown here is derived from an EMBL/GenBank/DDBJ whole genome shotgun (WGS) entry which is preliminary data.</text>
</comment>
<evidence type="ECO:0000256" key="3">
    <source>
        <dbReference type="ARBA" id="ARBA00022741"/>
    </source>
</evidence>
<dbReference type="GO" id="GO:0016020">
    <property type="term" value="C:membrane"/>
    <property type="evidence" value="ECO:0007669"/>
    <property type="project" value="UniProtKB-SubCell"/>
</dbReference>
<evidence type="ECO:0000256" key="2">
    <source>
        <dbReference type="ARBA" id="ARBA00009726"/>
    </source>
</evidence>
<evidence type="ECO:0000313" key="7">
    <source>
        <dbReference type="Proteomes" id="UP000663860"/>
    </source>
</evidence>
<dbReference type="EMBL" id="CAJNOE010000352">
    <property type="protein sequence ID" value="CAF1167674.1"/>
    <property type="molecule type" value="Genomic_DNA"/>
</dbReference>
<organism evidence="6 7">
    <name type="scientific">Adineta steineri</name>
    <dbReference type="NCBI Taxonomy" id="433720"/>
    <lineage>
        <taxon>Eukaryota</taxon>
        <taxon>Metazoa</taxon>
        <taxon>Spiralia</taxon>
        <taxon>Gnathifera</taxon>
        <taxon>Rotifera</taxon>
        <taxon>Eurotatoria</taxon>
        <taxon>Bdelloidea</taxon>
        <taxon>Adinetida</taxon>
        <taxon>Adinetidae</taxon>
        <taxon>Adineta</taxon>
    </lineage>
</organism>
<evidence type="ECO:0000313" key="6">
    <source>
        <dbReference type="EMBL" id="CAF1167674.1"/>
    </source>
</evidence>
<dbReference type="InterPro" id="IPR027417">
    <property type="entry name" value="P-loop_NTPase"/>
</dbReference>
<dbReference type="Gene3D" id="3.40.50.300">
    <property type="entry name" value="P-loop containing nucleotide triphosphate hydrolases"/>
    <property type="match status" value="1"/>
</dbReference>
<comment type="similarity">
    <text evidence="2">Belongs to the ABC transporter superfamily. ABCC family. Conjugate transporter (TC 3.A.1.208) subfamily.</text>
</comment>
<accession>A0A814U602</accession>
<protein>
    <recommendedName>
        <fullName evidence="5">ABC transporter domain-containing protein</fullName>
    </recommendedName>
</protein>
<dbReference type="Pfam" id="PF00005">
    <property type="entry name" value="ABC_tran"/>
    <property type="match status" value="1"/>
</dbReference>
<dbReference type="GO" id="GO:0042626">
    <property type="term" value="F:ATPase-coupled transmembrane transporter activity"/>
    <property type="evidence" value="ECO:0007669"/>
    <property type="project" value="TreeGrafter"/>
</dbReference>
<sequence length="175" mass="19958">MYTIELEDVRQRISIILQDPFLFTSTMRNNLDPFGFYSDAEIWNVLEQIQLKTFVKDRMSHGLHSLINENGSNLSMRQKQLICLARAILKKSKILIIDEATANVDNITDELIQKAIRDKFKECTVLTIVLSNGMLVEFDSPQVLLSNTNSQFTLLVEQTGLAEAEYLRTLANSSE</sequence>
<name>A0A814U602_9BILA</name>
<gene>
    <name evidence="6" type="ORF">IZO911_LOCUS26704</name>
</gene>
<dbReference type="GO" id="GO:0016887">
    <property type="term" value="F:ATP hydrolysis activity"/>
    <property type="evidence" value="ECO:0007669"/>
    <property type="project" value="InterPro"/>
</dbReference>
<dbReference type="InterPro" id="IPR003439">
    <property type="entry name" value="ABC_transporter-like_ATP-bd"/>
</dbReference>
<comment type="subcellular location">
    <subcellularLocation>
        <location evidence="1">Membrane</location>
        <topology evidence="1">Multi-pass membrane protein</topology>
    </subcellularLocation>
</comment>
<dbReference type="SUPFAM" id="SSF52540">
    <property type="entry name" value="P-loop containing nucleoside triphosphate hydrolases"/>
    <property type="match status" value="1"/>
</dbReference>
<proteinExistence type="inferred from homology"/>